<sequence>STGAGTRAVRRQTTYGVSCSVVPSAHQFASCPTTRDIIAPQSASAVANPQNAHQLASSIGTQCPWHAWVDAGPSALADPMRSATFAYFRLGSEQQ</sequence>
<dbReference type="EMBL" id="MPDP01000316">
    <property type="protein sequence ID" value="KAK1446702.1"/>
    <property type="molecule type" value="Genomic_DNA"/>
</dbReference>
<gene>
    <name evidence="1" type="ORF">CCUS01_12229</name>
</gene>
<feature type="non-terminal residue" evidence="1">
    <location>
        <position position="1"/>
    </location>
</feature>
<protein>
    <submittedName>
        <fullName evidence="1">Uncharacterized protein</fullName>
    </submittedName>
</protein>
<keyword evidence="2" id="KW-1185">Reference proteome</keyword>
<dbReference type="AlphaFoldDB" id="A0AAI9XEC9"/>
<evidence type="ECO:0000313" key="2">
    <source>
        <dbReference type="Proteomes" id="UP001239213"/>
    </source>
</evidence>
<reference evidence="1" key="1">
    <citation type="submission" date="2016-11" db="EMBL/GenBank/DDBJ databases">
        <title>The genome sequence of Colletotrichum cuscutae.</title>
        <authorList>
            <person name="Baroncelli R."/>
        </authorList>
    </citation>
    <scope>NUCLEOTIDE SEQUENCE</scope>
    <source>
        <strain evidence="1">IMI 304802</strain>
    </source>
</reference>
<comment type="caution">
    <text evidence="1">The sequence shown here is derived from an EMBL/GenBank/DDBJ whole genome shotgun (WGS) entry which is preliminary data.</text>
</comment>
<accession>A0AAI9XEC9</accession>
<dbReference type="Proteomes" id="UP001239213">
    <property type="component" value="Unassembled WGS sequence"/>
</dbReference>
<evidence type="ECO:0000313" key="1">
    <source>
        <dbReference type="EMBL" id="KAK1446702.1"/>
    </source>
</evidence>
<proteinExistence type="predicted"/>
<name>A0AAI9XEC9_9PEZI</name>
<organism evidence="1 2">
    <name type="scientific">Colletotrichum cuscutae</name>
    <dbReference type="NCBI Taxonomy" id="1209917"/>
    <lineage>
        <taxon>Eukaryota</taxon>
        <taxon>Fungi</taxon>
        <taxon>Dikarya</taxon>
        <taxon>Ascomycota</taxon>
        <taxon>Pezizomycotina</taxon>
        <taxon>Sordariomycetes</taxon>
        <taxon>Hypocreomycetidae</taxon>
        <taxon>Glomerellales</taxon>
        <taxon>Glomerellaceae</taxon>
        <taxon>Colletotrichum</taxon>
        <taxon>Colletotrichum acutatum species complex</taxon>
    </lineage>
</organism>